<evidence type="ECO:0000313" key="2">
    <source>
        <dbReference type="EMBL" id="CAO98093.1"/>
    </source>
</evidence>
<name>B2VCP0_ERWT9</name>
<dbReference type="STRING" id="465817.ETA_30470"/>
<sequence>MIVVCYVSRVKIRPVMNYHERYYNGAIVGMGRPSPGGQGQVLLPAGNRWCCPVCLHLRSGTSTFQQSVHRRKGKWKGTCSAVHTRSQGACRVIIAEAVLLALNIFLACLHIIVALRQLTGNR</sequence>
<protein>
    <submittedName>
        <fullName evidence="2">Uncharacterized protein</fullName>
    </submittedName>
</protein>
<evidence type="ECO:0000313" key="3">
    <source>
        <dbReference type="Proteomes" id="UP000001726"/>
    </source>
</evidence>
<dbReference type="AlphaFoldDB" id="B2VCP0"/>
<dbReference type="EMBL" id="CU468135">
    <property type="protein sequence ID" value="CAO98093.1"/>
    <property type="molecule type" value="Genomic_DNA"/>
</dbReference>
<dbReference type="Proteomes" id="UP000001726">
    <property type="component" value="Chromosome"/>
</dbReference>
<gene>
    <name evidence="2" type="ordered locus">ETA_30470</name>
</gene>
<organism evidence="2 3">
    <name type="scientific">Erwinia tasmaniensis (strain DSM 17950 / CFBP 7177 / CIP 109463 / NCPPB 4357 / Et1/99)</name>
    <dbReference type="NCBI Taxonomy" id="465817"/>
    <lineage>
        <taxon>Bacteria</taxon>
        <taxon>Pseudomonadati</taxon>
        <taxon>Pseudomonadota</taxon>
        <taxon>Gammaproteobacteria</taxon>
        <taxon>Enterobacterales</taxon>
        <taxon>Erwiniaceae</taxon>
        <taxon>Erwinia</taxon>
    </lineage>
</organism>
<proteinExistence type="predicted"/>
<feature type="transmembrane region" description="Helical" evidence="1">
    <location>
        <begin position="92"/>
        <end position="115"/>
    </location>
</feature>
<reference evidence="2 3" key="1">
    <citation type="journal article" date="2008" name="Environ. Microbiol.">
        <title>The genome of Erwinia tasmaniensis strain Et1/99, a non-pathogenic bacterium in the genus Erwinia.</title>
        <authorList>
            <person name="Kube M."/>
            <person name="Migdoll A.M."/>
            <person name="Mueller I."/>
            <person name="Kuhl H."/>
            <person name="Beck A."/>
            <person name="Reinhardt R."/>
            <person name="Geider K."/>
        </authorList>
    </citation>
    <scope>NUCLEOTIDE SEQUENCE [LARGE SCALE GENOMIC DNA]</scope>
    <source>
        <strain evidence="3">DSM 17950 / CFBP 7177 / CIP 109463 / NCPPB 4357 / Et1/99</strain>
    </source>
</reference>
<evidence type="ECO:0000256" key="1">
    <source>
        <dbReference type="SAM" id="Phobius"/>
    </source>
</evidence>
<keyword evidence="1" id="KW-1133">Transmembrane helix</keyword>
<keyword evidence="1" id="KW-0472">Membrane</keyword>
<keyword evidence="1" id="KW-0812">Transmembrane</keyword>
<keyword evidence="3" id="KW-1185">Reference proteome</keyword>
<dbReference type="HOGENOM" id="CLU_2023183_0_0_6"/>
<accession>B2VCP0</accession>
<dbReference type="eggNOG" id="ENOG5031M70">
    <property type="taxonomic scope" value="Bacteria"/>
</dbReference>
<dbReference type="KEGG" id="eta:ETA_30470"/>